<organism evidence="4 5">
    <name type="scientific">Ethanoligenens harbinense (strain DSM 18485 / JCM 12961 / CGMCC 1.5033 / YUAN-3)</name>
    <dbReference type="NCBI Taxonomy" id="663278"/>
    <lineage>
        <taxon>Bacteria</taxon>
        <taxon>Bacillati</taxon>
        <taxon>Bacillota</taxon>
        <taxon>Clostridia</taxon>
        <taxon>Eubacteriales</taxon>
        <taxon>Oscillospiraceae</taxon>
        <taxon>Ethanoligenens</taxon>
    </lineage>
</organism>
<dbReference type="KEGG" id="eha:Ethha_0544"/>
<dbReference type="RefSeq" id="WP_013484494.1">
    <property type="nucleotide sequence ID" value="NC_014828.1"/>
</dbReference>
<evidence type="ECO:0000256" key="2">
    <source>
        <dbReference type="ARBA" id="ARBA00023002"/>
    </source>
</evidence>
<dbReference type="eggNOG" id="COG1028">
    <property type="taxonomic scope" value="Bacteria"/>
</dbReference>
<dbReference type="InterPro" id="IPR020904">
    <property type="entry name" value="Sc_DH/Rdtase_CS"/>
</dbReference>
<evidence type="ECO:0000259" key="3">
    <source>
        <dbReference type="SMART" id="SM00822"/>
    </source>
</evidence>
<dbReference type="PANTHER" id="PTHR43639">
    <property type="entry name" value="OXIDOREDUCTASE, SHORT-CHAIN DEHYDROGENASE/REDUCTASE FAMILY (AFU_ORTHOLOGUE AFUA_5G02870)"/>
    <property type="match status" value="1"/>
</dbReference>
<name>E6U9D1_ETHHY</name>
<sequence length="258" mass="27228">MTKNTYPFHQKVVLITGGGSGIGRAIACAFLENNATVVIIGRRMEALRETLASYPKERTLAISRDISEPQAAAQIVAEVLKRFGHLDVVVSNAGAYASGDLVDLDKKTWEHLCSVNIDALFYLAQAAFPALRKVSGTLVATSSVSGLNGDWKQAAYNATKHAVSGFVRSLALDWGGEGVRVNAVAPAFTITDMTADVAGSPEQLVPFIDRIPLERPGTPEDIAPVVLFLASPDAAYITGVVLPIDGGTSASTGQPHLL</sequence>
<dbReference type="AlphaFoldDB" id="E6U9D1"/>
<dbReference type="SUPFAM" id="SSF51735">
    <property type="entry name" value="NAD(P)-binding Rossmann-fold domains"/>
    <property type="match status" value="1"/>
</dbReference>
<dbReference type="GO" id="GO:0008206">
    <property type="term" value="P:bile acid metabolic process"/>
    <property type="evidence" value="ECO:0007669"/>
    <property type="project" value="UniProtKB-ARBA"/>
</dbReference>
<dbReference type="Pfam" id="PF13561">
    <property type="entry name" value="adh_short_C2"/>
    <property type="match status" value="1"/>
</dbReference>
<dbReference type="CDD" id="cd05233">
    <property type="entry name" value="SDR_c"/>
    <property type="match status" value="1"/>
</dbReference>
<dbReference type="InterPro" id="IPR002347">
    <property type="entry name" value="SDR_fam"/>
</dbReference>
<evidence type="ECO:0000313" key="5">
    <source>
        <dbReference type="Proteomes" id="UP000001551"/>
    </source>
</evidence>
<dbReference type="SMART" id="SM00822">
    <property type="entry name" value="PKS_KR"/>
    <property type="match status" value="1"/>
</dbReference>
<proteinExistence type="inferred from homology"/>
<gene>
    <name evidence="4" type="ordered locus">Ethha_0544</name>
</gene>
<dbReference type="PRINTS" id="PR00081">
    <property type="entry name" value="GDHRDH"/>
</dbReference>
<evidence type="ECO:0000256" key="1">
    <source>
        <dbReference type="ARBA" id="ARBA00006484"/>
    </source>
</evidence>
<protein>
    <submittedName>
        <fullName evidence="4">Short-chain dehydrogenase/reductase SDR</fullName>
    </submittedName>
</protein>
<dbReference type="STRING" id="663278.Ethha_0544"/>
<feature type="domain" description="Ketoreductase" evidence="3">
    <location>
        <begin position="11"/>
        <end position="193"/>
    </location>
</feature>
<keyword evidence="2" id="KW-0560">Oxidoreductase</keyword>
<dbReference type="GO" id="GO:0016491">
    <property type="term" value="F:oxidoreductase activity"/>
    <property type="evidence" value="ECO:0007669"/>
    <property type="project" value="UniProtKB-KW"/>
</dbReference>
<reference evidence="4 5" key="1">
    <citation type="submission" date="2010-12" db="EMBL/GenBank/DDBJ databases">
        <title>Complete sequence of Ethanoligenens harbinense YUAN-3.</title>
        <authorList>
            <person name="Lucas S."/>
            <person name="Copeland A."/>
            <person name="Lapidus A."/>
            <person name="Cheng J.-F."/>
            <person name="Bruce D."/>
            <person name="Goodwin L."/>
            <person name="Pitluck S."/>
            <person name="Chertkov O."/>
            <person name="Misra M."/>
            <person name="Detter J.C."/>
            <person name="Han C."/>
            <person name="Tapia R."/>
            <person name="Land M."/>
            <person name="Hauser L."/>
            <person name="Jeffries C."/>
            <person name="Kyrpides N."/>
            <person name="Ivanova N."/>
            <person name="Mikhailova N."/>
            <person name="Wang A."/>
            <person name="Mouttaki H."/>
            <person name="He Z."/>
            <person name="Zhou J."/>
            <person name="Hemme C.L."/>
            <person name="Woyke T."/>
        </authorList>
    </citation>
    <scope>NUCLEOTIDE SEQUENCE [LARGE SCALE GENOMIC DNA]</scope>
    <source>
        <strain evidence="5">DSM 18485 / JCM 12961 / CGMCC 1.5033 / YUAN-3</strain>
    </source>
</reference>
<dbReference type="PANTHER" id="PTHR43639:SF9">
    <property type="entry name" value="BLL5898 PROTEIN"/>
    <property type="match status" value="1"/>
</dbReference>
<dbReference type="PROSITE" id="PS00061">
    <property type="entry name" value="ADH_SHORT"/>
    <property type="match status" value="1"/>
</dbReference>
<accession>E6U9D1</accession>
<dbReference type="HOGENOM" id="CLU_010194_1_2_9"/>
<dbReference type="EMBL" id="CP002400">
    <property type="protein sequence ID" value="ADU26122.1"/>
    <property type="molecule type" value="Genomic_DNA"/>
</dbReference>
<dbReference type="FunFam" id="3.40.50.720:FF:000084">
    <property type="entry name" value="Short-chain dehydrogenase reductase"/>
    <property type="match status" value="1"/>
</dbReference>
<dbReference type="Proteomes" id="UP000001551">
    <property type="component" value="Chromosome"/>
</dbReference>
<comment type="similarity">
    <text evidence="1">Belongs to the short-chain dehydrogenases/reductases (SDR) family.</text>
</comment>
<dbReference type="InterPro" id="IPR036291">
    <property type="entry name" value="NAD(P)-bd_dom_sf"/>
</dbReference>
<keyword evidence="5" id="KW-1185">Reference proteome</keyword>
<evidence type="ECO:0000313" key="4">
    <source>
        <dbReference type="EMBL" id="ADU26122.1"/>
    </source>
</evidence>
<dbReference type="PRINTS" id="PR00080">
    <property type="entry name" value="SDRFAMILY"/>
</dbReference>
<dbReference type="InterPro" id="IPR057326">
    <property type="entry name" value="KR_dom"/>
</dbReference>
<dbReference type="Gene3D" id="3.40.50.720">
    <property type="entry name" value="NAD(P)-binding Rossmann-like Domain"/>
    <property type="match status" value="1"/>
</dbReference>